<comment type="caution">
    <text evidence="1">The sequence shown here is derived from an EMBL/GenBank/DDBJ whole genome shotgun (WGS) entry which is preliminary data.</text>
</comment>
<gene>
    <name evidence="1" type="ORF">ABT39_MTgene761</name>
</gene>
<accession>A0A117NJ51</accession>
<organism evidence="1">
    <name type="scientific">Picea glauca</name>
    <name type="common">White spruce</name>
    <name type="synonym">Pinus glauca</name>
    <dbReference type="NCBI Taxonomy" id="3330"/>
    <lineage>
        <taxon>Eukaryota</taxon>
        <taxon>Viridiplantae</taxon>
        <taxon>Streptophyta</taxon>
        <taxon>Embryophyta</taxon>
        <taxon>Tracheophyta</taxon>
        <taxon>Spermatophyta</taxon>
        <taxon>Pinopsida</taxon>
        <taxon>Pinidae</taxon>
        <taxon>Conifers I</taxon>
        <taxon>Pinales</taxon>
        <taxon>Pinaceae</taxon>
        <taxon>Picea</taxon>
    </lineage>
</organism>
<name>A0A117NJ51_PICGL</name>
<reference evidence="1" key="1">
    <citation type="journal article" date="2015" name="Genome Biol. Evol.">
        <title>Organellar Genomes of White Spruce (Picea glauca): Assembly and Annotation.</title>
        <authorList>
            <person name="Jackman S.D."/>
            <person name="Warren R.L."/>
            <person name="Gibb E.A."/>
            <person name="Vandervalk B.P."/>
            <person name="Mohamadi H."/>
            <person name="Chu J."/>
            <person name="Raymond A."/>
            <person name="Pleasance S."/>
            <person name="Coope R."/>
            <person name="Wildung M.R."/>
            <person name="Ritland C.E."/>
            <person name="Bousquet J."/>
            <person name="Jones S.J."/>
            <person name="Bohlmann J."/>
            <person name="Birol I."/>
        </authorList>
    </citation>
    <scope>NUCLEOTIDE SEQUENCE [LARGE SCALE GENOMIC DNA]</scope>
    <source>
        <tissue evidence="1">Flushing bud</tissue>
    </source>
</reference>
<sequence length="97" mass="10927">MGPGLSNTFTKIEISYRYYIYDSPVEDHTQRKGPRGGGYREVRVAFHQASTSKVGTYIIREWSNTTGALPRNTYKCTTLILPSTPRLLDADIGILLM</sequence>
<protein>
    <submittedName>
        <fullName evidence="1">Uncharacterized protein</fullName>
    </submittedName>
</protein>
<dbReference type="AlphaFoldDB" id="A0A117NJ51"/>
<keyword evidence="1" id="KW-0496">Mitochondrion</keyword>
<dbReference type="EMBL" id="LKAM01000001">
    <property type="protein sequence ID" value="KUM50915.1"/>
    <property type="molecule type" value="Genomic_DNA"/>
</dbReference>
<evidence type="ECO:0000313" key="1">
    <source>
        <dbReference type="EMBL" id="KUM50915.1"/>
    </source>
</evidence>
<proteinExistence type="predicted"/>
<geneLocation type="mitochondrion" evidence="1"/>